<sequence length="103" mass="11765">MSDRSRLRDPLRWREVGGKEIELSQADAARRLNVSPSVVHSLWSQYQIEAFVYRRHVPGRPQATTPAGDRFITLSARRRRISVPQLFADYSVASGRIIFPSTV</sequence>
<proteinExistence type="predicted"/>
<comment type="caution">
    <text evidence="2">The sequence shown here is derived from an EMBL/GenBank/DDBJ whole genome shotgun (WGS) entry which is preliminary data.</text>
</comment>
<name>A0A8X6RVN5_TRICX</name>
<keyword evidence="3" id="KW-1185">Reference proteome</keyword>
<dbReference type="GO" id="GO:0005634">
    <property type="term" value="C:nucleus"/>
    <property type="evidence" value="ECO:0007669"/>
    <property type="project" value="UniProtKB-SubCell"/>
</dbReference>
<evidence type="ECO:0000313" key="2">
    <source>
        <dbReference type="EMBL" id="GFX99649.1"/>
    </source>
</evidence>
<dbReference type="InterPro" id="IPR009057">
    <property type="entry name" value="Homeodomain-like_sf"/>
</dbReference>
<accession>A0A8X6RVN5</accession>
<organism evidence="2 3">
    <name type="scientific">Trichonephila clavipes</name>
    <name type="common">Golden silk orbweaver</name>
    <name type="synonym">Nephila clavipes</name>
    <dbReference type="NCBI Taxonomy" id="2585209"/>
    <lineage>
        <taxon>Eukaryota</taxon>
        <taxon>Metazoa</taxon>
        <taxon>Ecdysozoa</taxon>
        <taxon>Arthropoda</taxon>
        <taxon>Chelicerata</taxon>
        <taxon>Arachnida</taxon>
        <taxon>Araneae</taxon>
        <taxon>Araneomorphae</taxon>
        <taxon>Entelegynae</taxon>
        <taxon>Araneoidea</taxon>
        <taxon>Nephilidae</taxon>
        <taxon>Trichonephila</taxon>
    </lineage>
</organism>
<dbReference type="AlphaFoldDB" id="A0A8X6RVN5"/>
<comment type="subcellular location">
    <subcellularLocation>
        <location evidence="1">Nucleus</location>
    </subcellularLocation>
</comment>
<dbReference type="Proteomes" id="UP000887159">
    <property type="component" value="Unassembled WGS sequence"/>
</dbReference>
<evidence type="ECO:0000256" key="1">
    <source>
        <dbReference type="ARBA" id="ARBA00004123"/>
    </source>
</evidence>
<dbReference type="EMBL" id="BMAU01021214">
    <property type="protein sequence ID" value="GFX99649.1"/>
    <property type="molecule type" value="Genomic_DNA"/>
</dbReference>
<protein>
    <submittedName>
        <fullName evidence="2">Uncharacterized protein</fullName>
    </submittedName>
</protein>
<reference evidence="2" key="1">
    <citation type="submission" date="2020-08" db="EMBL/GenBank/DDBJ databases">
        <title>Multicomponent nature underlies the extraordinary mechanical properties of spider dragline silk.</title>
        <authorList>
            <person name="Kono N."/>
            <person name="Nakamura H."/>
            <person name="Mori M."/>
            <person name="Yoshida Y."/>
            <person name="Ohtoshi R."/>
            <person name="Malay A.D."/>
            <person name="Moran D.A.P."/>
            <person name="Tomita M."/>
            <person name="Numata K."/>
            <person name="Arakawa K."/>
        </authorList>
    </citation>
    <scope>NUCLEOTIDE SEQUENCE</scope>
</reference>
<gene>
    <name evidence="2" type="primary">AVEN_248666_1</name>
    <name evidence="2" type="ORF">TNCV_3053061</name>
</gene>
<dbReference type="SUPFAM" id="SSF46689">
    <property type="entry name" value="Homeodomain-like"/>
    <property type="match status" value="1"/>
</dbReference>
<evidence type="ECO:0000313" key="3">
    <source>
        <dbReference type="Proteomes" id="UP000887159"/>
    </source>
</evidence>